<dbReference type="InterPro" id="IPR023168">
    <property type="entry name" value="GatB_Yqey_C_2"/>
</dbReference>
<name>A0ABZ3J3T3_SPOA4</name>
<dbReference type="RefSeq" id="WP_093795763.1">
    <property type="nucleotide sequence ID" value="NZ_CP155571.1"/>
</dbReference>
<sequence>MSLKDRLTEDMKQAMKDKEAGKLRLSVIRMVRANIKYVEIDKKKELSEEEVLDVLAKEVKMRRDSMEEFKKGNRPDLVENLEQEIDILMQYLPQQLSEQDVRALVDEAVKESQAASAKDMGKVMAVLMPKVKGRADGKMVNAIVREYLNK</sequence>
<gene>
    <name evidence="1" type="primary">yqeY</name>
    <name evidence="1" type="ORF">SPACI_030840</name>
</gene>
<dbReference type="EMBL" id="CP155571">
    <property type="protein sequence ID" value="XFO73022.1"/>
    <property type="molecule type" value="Genomic_DNA"/>
</dbReference>
<dbReference type="InterPro" id="IPR019004">
    <property type="entry name" value="YqeY/Aim41"/>
</dbReference>
<accession>A0ABZ3J3T3</accession>
<dbReference type="InterPro" id="IPR003789">
    <property type="entry name" value="Asn/Gln_tRNA_amidoTrase-B-like"/>
</dbReference>
<reference evidence="1" key="1">
    <citation type="submission" date="2024-05" db="EMBL/GenBank/DDBJ databases">
        <title>Isolation and characterization of Sporomusa carbonis sp. nov., a carboxydotrophic hydrogenogen in the genus of Sporomusa isolated from a charcoal burning pile.</title>
        <authorList>
            <person name="Boeer T."/>
            <person name="Rosenbaum F."/>
            <person name="Eysell L."/>
            <person name="Mueller V."/>
            <person name="Daniel R."/>
            <person name="Poehlein A."/>
        </authorList>
    </citation>
    <scope>NUCLEOTIDE SEQUENCE [LARGE SCALE GENOMIC DNA]</scope>
    <source>
        <strain evidence="1">DSM 3132</strain>
    </source>
</reference>
<evidence type="ECO:0008006" key="3">
    <source>
        <dbReference type="Google" id="ProtNLM"/>
    </source>
</evidence>
<dbReference type="Proteomes" id="UP000216052">
    <property type="component" value="Chromosome"/>
</dbReference>
<dbReference type="PANTHER" id="PTHR28055">
    <property type="entry name" value="ALTERED INHERITANCE OF MITOCHONDRIA PROTEIN 41, MITOCHONDRIAL"/>
    <property type="match status" value="1"/>
</dbReference>
<dbReference type="Pfam" id="PF09424">
    <property type="entry name" value="YqeY"/>
    <property type="match status" value="1"/>
</dbReference>
<evidence type="ECO:0000313" key="2">
    <source>
        <dbReference type="Proteomes" id="UP000216052"/>
    </source>
</evidence>
<protein>
    <recommendedName>
        <fullName evidence="3">Glutamyl-tRNA(Gln) amidotransferase subunit E</fullName>
    </recommendedName>
</protein>
<proteinExistence type="predicted"/>
<dbReference type="InterPro" id="IPR042184">
    <property type="entry name" value="YqeY/Aim41_N"/>
</dbReference>
<keyword evidence="2" id="KW-1185">Reference proteome</keyword>
<dbReference type="SUPFAM" id="SSF89095">
    <property type="entry name" value="GatB/YqeY motif"/>
    <property type="match status" value="1"/>
</dbReference>
<dbReference type="PANTHER" id="PTHR28055:SF1">
    <property type="entry name" value="ALTERED INHERITANCE OF MITOCHONDRIA PROTEIN 41, MITOCHONDRIAL"/>
    <property type="match status" value="1"/>
</dbReference>
<organism evidence="1 2">
    <name type="scientific">Sporomusa acidovorans (strain ATCC 49682 / DSM 3132 / Mol)</name>
    <dbReference type="NCBI Taxonomy" id="1123286"/>
    <lineage>
        <taxon>Bacteria</taxon>
        <taxon>Bacillati</taxon>
        <taxon>Bacillota</taxon>
        <taxon>Negativicutes</taxon>
        <taxon>Selenomonadales</taxon>
        <taxon>Sporomusaceae</taxon>
        <taxon>Sporomusa</taxon>
    </lineage>
</organism>
<evidence type="ECO:0000313" key="1">
    <source>
        <dbReference type="EMBL" id="XFO73022.1"/>
    </source>
</evidence>
<dbReference type="Gene3D" id="1.10.10.410">
    <property type="match status" value="1"/>
</dbReference>
<dbReference type="Gene3D" id="1.10.1510.10">
    <property type="entry name" value="Uncharacterised protein YqeY/AIM41 PF09424, N-terminal domain"/>
    <property type="match status" value="1"/>
</dbReference>